<organism evidence="1 2">
    <name type="scientific">Melastoma candidum</name>
    <dbReference type="NCBI Taxonomy" id="119954"/>
    <lineage>
        <taxon>Eukaryota</taxon>
        <taxon>Viridiplantae</taxon>
        <taxon>Streptophyta</taxon>
        <taxon>Embryophyta</taxon>
        <taxon>Tracheophyta</taxon>
        <taxon>Spermatophyta</taxon>
        <taxon>Magnoliopsida</taxon>
        <taxon>eudicotyledons</taxon>
        <taxon>Gunneridae</taxon>
        <taxon>Pentapetalae</taxon>
        <taxon>rosids</taxon>
        <taxon>malvids</taxon>
        <taxon>Myrtales</taxon>
        <taxon>Melastomataceae</taxon>
        <taxon>Melastomatoideae</taxon>
        <taxon>Melastomateae</taxon>
        <taxon>Melastoma</taxon>
    </lineage>
</organism>
<keyword evidence="2" id="KW-1185">Reference proteome</keyword>
<name>A0ACB9MSZ5_9MYRT</name>
<accession>A0ACB9MSZ5</accession>
<dbReference type="EMBL" id="CM042888">
    <property type="protein sequence ID" value="KAI4325460.1"/>
    <property type="molecule type" value="Genomic_DNA"/>
</dbReference>
<sequence>MSGPLSPKPAHKRSGSEDSDEERKTRMASLKKAAANASSKYRYSLTKKGRRSSKVSSIDIEDVRDAEESQAIDAFRQVLILEELLPTKHDDYHMLLRFLKARKFDVEKAKQMWSDMLQWRKEFGTDTVLEEFEFGELDEVLKYYPQGHHGVDKDGRPVYIERIGQVDATKLMQVTTMERYVKYHVREFERLMDVKFPACSIAAKRHIDQSTTILDVQGVGLKQFSKAARDLITRLQKVDGDNYPESLNRMFIINAGSGFRMLWSTVKSFLDPKTAAKIHVLGNKYQSKLLEVIDASQLPEFLGGTCTCADQGGCMRSDKGPWQNTDIVKMIQSGSHLCSKKSSAHRDEKTISEDEALDAKTRIPVENKENLQASPIPEEDCMIQDSKKPLKQEEFVPMIDKSMVPACVNLIQDEKFAISQEHCGAIKESSKANGGRISSHIFSGMMAFAVGIVTIVKMTRNMPSKLTDATIYSNPSYYTDAMVKSNSGTNHQFASPISTEEYHSMMKRMAALEEAARVLSSKPPAVPPEKLEMLDAAMNKINSLEQELTATKKALEDTVARQGELMDFIEKKKKKKKLRLFKW</sequence>
<evidence type="ECO:0000313" key="2">
    <source>
        <dbReference type="Proteomes" id="UP001057402"/>
    </source>
</evidence>
<evidence type="ECO:0000313" key="1">
    <source>
        <dbReference type="EMBL" id="KAI4325460.1"/>
    </source>
</evidence>
<protein>
    <submittedName>
        <fullName evidence="1">Uncharacterized protein</fullName>
    </submittedName>
</protein>
<comment type="caution">
    <text evidence="1">The sequence shown here is derived from an EMBL/GenBank/DDBJ whole genome shotgun (WGS) entry which is preliminary data.</text>
</comment>
<dbReference type="Proteomes" id="UP001057402">
    <property type="component" value="Chromosome 9"/>
</dbReference>
<reference evidence="2" key="1">
    <citation type="journal article" date="2023" name="Front. Plant Sci.">
        <title>Chromosomal-level genome assembly of Melastoma candidum provides insights into trichome evolution.</title>
        <authorList>
            <person name="Zhong Y."/>
            <person name="Wu W."/>
            <person name="Sun C."/>
            <person name="Zou P."/>
            <person name="Liu Y."/>
            <person name="Dai S."/>
            <person name="Zhou R."/>
        </authorList>
    </citation>
    <scope>NUCLEOTIDE SEQUENCE [LARGE SCALE GENOMIC DNA]</scope>
</reference>
<proteinExistence type="predicted"/>
<gene>
    <name evidence="1" type="ORF">MLD38_030859</name>
</gene>